<gene>
    <name evidence="6" type="ORF">DK843_21840</name>
</gene>
<dbReference type="CDD" id="cd06124">
    <property type="entry name" value="cupin_NimR-like_N"/>
    <property type="match status" value="1"/>
</dbReference>
<dbReference type="InterPro" id="IPR018060">
    <property type="entry name" value="HTH_AraC"/>
</dbReference>
<evidence type="ECO:0000256" key="1">
    <source>
        <dbReference type="ARBA" id="ARBA00022491"/>
    </source>
</evidence>
<sequence>MAIMKATASSMDHSEWLAGPDLIALGGRDEANSEFRLGSREYGWHQHARAQLMCVENGLIHVETPDGSWLLPPQRAGYLPPGTPHRVRINGALSGWSVYLLPGCCGGLPPRPCVLAISPLLQALVRRAASWPPSAPRSPEQQRIAAVTLDEIRQARHEDLHLPMPSDPRLRRIAQAILADPAGQRSIEEWARIGALSGRSLRRLMRDDAGMSFSRWRQQAQLIWAMEKLAAGMSVAQASDALGYASPSNFIAMFRRAMGATPAQYLSLARK</sequence>
<dbReference type="GO" id="GO:0003700">
    <property type="term" value="F:DNA-binding transcription factor activity"/>
    <property type="evidence" value="ECO:0007669"/>
    <property type="project" value="InterPro"/>
</dbReference>
<keyword evidence="2" id="KW-0805">Transcription regulation</keyword>
<evidence type="ECO:0000313" key="6">
    <source>
        <dbReference type="EMBL" id="AXE36706.1"/>
    </source>
</evidence>
<evidence type="ECO:0000259" key="5">
    <source>
        <dbReference type="PROSITE" id="PS01124"/>
    </source>
</evidence>
<keyword evidence="4" id="KW-0804">Transcription</keyword>
<accession>A0A344UN58</accession>
<dbReference type="PROSITE" id="PS01124">
    <property type="entry name" value="HTH_ARAC_FAMILY_2"/>
    <property type="match status" value="1"/>
</dbReference>
<dbReference type="PROSITE" id="PS00041">
    <property type="entry name" value="HTH_ARAC_FAMILY_1"/>
    <property type="match status" value="1"/>
</dbReference>
<feature type="domain" description="HTH araC/xylS-type" evidence="5">
    <location>
        <begin position="171"/>
        <end position="268"/>
    </location>
</feature>
<reference evidence="6 7" key="1">
    <citation type="submission" date="2018-05" db="EMBL/GenBank/DDBJ databases">
        <title>Genome sequencing, assembly and analysis of the novel insecticidal bacterium, Chromobacterium phragmitis.</title>
        <authorList>
            <person name="Sparks M.E."/>
            <person name="Blackburn M.B."/>
            <person name="Gundersen-Rindal D.E."/>
        </authorList>
    </citation>
    <scope>NUCLEOTIDE SEQUENCE [LARGE SCALE GENOMIC DNA]</scope>
    <source>
        <strain evidence="6">IIBBL 274-1</strain>
    </source>
</reference>
<keyword evidence="1" id="KW-0678">Repressor</keyword>
<dbReference type="KEGG" id="chri:DK842_16315"/>
<name>A0A344UN58_9NEIS</name>
<dbReference type="OrthoDB" id="2536004at2"/>
<dbReference type="SUPFAM" id="SSF51182">
    <property type="entry name" value="RmlC-like cupins"/>
    <property type="match status" value="1"/>
</dbReference>
<dbReference type="GO" id="GO:0043565">
    <property type="term" value="F:sequence-specific DNA binding"/>
    <property type="evidence" value="ECO:0007669"/>
    <property type="project" value="InterPro"/>
</dbReference>
<evidence type="ECO:0000313" key="7">
    <source>
        <dbReference type="Proteomes" id="UP000252038"/>
    </source>
</evidence>
<dbReference type="Proteomes" id="UP000252038">
    <property type="component" value="Chromosome"/>
</dbReference>
<dbReference type="FunFam" id="1.10.10.60:FF:000132">
    <property type="entry name" value="AraC family transcriptional regulator"/>
    <property type="match status" value="1"/>
</dbReference>
<dbReference type="AlphaFoldDB" id="A0A344UN58"/>
<dbReference type="KEGG" id="chrb:DK843_21840"/>
<evidence type="ECO:0000256" key="2">
    <source>
        <dbReference type="ARBA" id="ARBA00023015"/>
    </source>
</evidence>
<dbReference type="InterPro" id="IPR009057">
    <property type="entry name" value="Homeodomain-like_sf"/>
</dbReference>
<dbReference type="PANTHER" id="PTHR11019:SF159">
    <property type="entry name" value="TRANSCRIPTIONAL REGULATOR-RELATED"/>
    <property type="match status" value="1"/>
</dbReference>
<dbReference type="InterPro" id="IPR014710">
    <property type="entry name" value="RmlC-like_jellyroll"/>
</dbReference>
<dbReference type="Gene3D" id="1.10.10.60">
    <property type="entry name" value="Homeodomain-like"/>
    <property type="match status" value="1"/>
</dbReference>
<evidence type="ECO:0000256" key="3">
    <source>
        <dbReference type="ARBA" id="ARBA00023125"/>
    </source>
</evidence>
<dbReference type="InterPro" id="IPR018062">
    <property type="entry name" value="HTH_AraC-typ_CS"/>
</dbReference>
<keyword evidence="3" id="KW-0238">DNA-binding</keyword>
<dbReference type="Pfam" id="PF12833">
    <property type="entry name" value="HTH_18"/>
    <property type="match status" value="1"/>
</dbReference>
<dbReference type="Gene3D" id="2.60.120.10">
    <property type="entry name" value="Jelly Rolls"/>
    <property type="match status" value="1"/>
</dbReference>
<organism evidence="6 7">
    <name type="scientific">Chromobacterium phragmitis</name>
    <dbReference type="NCBI Taxonomy" id="2202141"/>
    <lineage>
        <taxon>Bacteria</taxon>
        <taxon>Pseudomonadati</taxon>
        <taxon>Pseudomonadota</taxon>
        <taxon>Betaproteobacteria</taxon>
        <taxon>Neisseriales</taxon>
        <taxon>Chromobacteriaceae</taxon>
        <taxon>Chromobacterium</taxon>
    </lineage>
</organism>
<proteinExistence type="predicted"/>
<protein>
    <submittedName>
        <fullName evidence="6">AraC family transcriptional regulator</fullName>
    </submittedName>
</protein>
<dbReference type="SUPFAM" id="SSF46689">
    <property type="entry name" value="Homeodomain-like"/>
    <property type="match status" value="1"/>
</dbReference>
<dbReference type="PANTHER" id="PTHR11019">
    <property type="entry name" value="HTH-TYPE TRANSCRIPTIONAL REGULATOR NIMR"/>
    <property type="match status" value="1"/>
</dbReference>
<evidence type="ECO:0000256" key="4">
    <source>
        <dbReference type="ARBA" id="ARBA00023163"/>
    </source>
</evidence>
<dbReference type="InterPro" id="IPR011051">
    <property type="entry name" value="RmlC_Cupin_sf"/>
</dbReference>
<dbReference type="EMBL" id="CP029554">
    <property type="protein sequence ID" value="AXE36706.1"/>
    <property type="molecule type" value="Genomic_DNA"/>
</dbReference>
<dbReference type="SMART" id="SM00342">
    <property type="entry name" value="HTH_ARAC"/>
    <property type="match status" value="1"/>
</dbReference>